<sequence length="206" mass="23781">DTLQLLEKFALHRIISAYQAWRARDNRVTPIDNPSSSTTNAQTTQCMYPWLGSTSDFFADYLCDNCREGFLTRRQLDDHLGSECPELTFLLLPRWFAAALKMGYHCSLHSIKITIGNNWNGAYGRSAYNANHTVKVGGIPRHLLGSEQVYQEQVIHIQRTIHDCKNLKSFMKMIKESQSLETGEVLRPRRMIKKSDNCWLLPMWKT</sequence>
<dbReference type="EMBL" id="MDYQ01000336">
    <property type="protein sequence ID" value="PRP76318.1"/>
    <property type="molecule type" value="Genomic_DNA"/>
</dbReference>
<organism evidence="1 2">
    <name type="scientific">Planoprotostelium fungivorum</name>
    <dbReference type="NCBI Taxonomy" id="1890364"/>
    <lineage>
        <taxon>Eukaryota</taxon>
        <taxon>Amoebozoa</taxon>
        <taxon>Evosea</taxon>
        <taxon>Variosea</taxon>
        <taxon>Cavosteliida</taxon>
        <taxon>Cavosteliaceae</taxon>
        <taxon>Planoprotostelium</taxon>
    </lineage>
</organism>
<gene>
    <name evidence="1" type="ORF">PROFUN_14424</name>
</gene>
<evidence type="ECO:0000313" key="1">
    <source>
        <dbReference type="EMBL" id="PRP76318.1"/>
    </source>
</evidence>
<accession>A0A2P6MXA3</accession>
<protein>
    <submittedName>
        <fullName evidence="1">Uncharacterized protein</fullName>
    </submittedName>
</protein>
<name>A0A2P6MXA3_9EUKA</name>
<feature type="non-terminal residue" evidence="1">
    <location>
        <position position="1"/>
    </location>
</feature>
<evidence type="ECO:0000313" key="2">
    <source>
        <dbReference type="Proteomes" id="UP000241769"/>
    </source>
</evidence>
<reference evidence="1 2" key="1">
    <citation type="journal article" date="2018" name="Genome Biol. Evol.">
        <title>Multiple Roots of Fruiting Body Formation in Amoebozoa.</title>
        <authorList>
            <person name="Hillmann F."/>
            <person name="Forbes G."/>
            <person name="Novohradska S."/>
            <person name="Ferling I."/>
            <person name="Riege K."/>
            <person name="Groth M."/>
            <person name="Westermann M."/>
            <person name="Marz M."/>
            <person name="Spaller T."/>
            <person name="Winckler T."/>
            <person name="Schaap P."/>
            <person name="Glockner G."/>
        </authorList>
    </citation>
    <scope>NUCLEOTIDE SEQUENCE [LARGE SCALE GENOMIC DNA]</scope>
    <source>
        <strain evidence="1 2">Jena</strain>
    </source>
</reference>
<comment type="caution">
    <text evidence="1">The sequence shown here is derived from an EMBL/GenBank/DDBJ whole genome shotgun (WGS) entry which is preliminary data.</text>
</comment>
<dbReference type="Proteomes" id="UP000241769">
    <property type="component" value="Unassembled WGS sequence"/>
</dbReference>
<dbReference type="InParanoid" id="A0A2P6MXA3"/>
<proteinExistence type="predicted"/>
<keyword evidence="2" id="KW-1185">Reference proteome</keyword>
<dbReference type="AlphaFoldDB" id="A0A2P6MXA3"/>